<dbReference type="PROSITE" id="PS51379">
    <property type="entry name" value="4FE4S_FER_2"/>
    <property type="match status" value="3"/>
</dbReference>
<keyword evidence="2" id="KW-0479">Metal-binding</keyword>
<dbReference type="STRING" id="698762.SAMN00808754_0418"/>
<sequence length="206" mass="23289">MAKKYGMVIDLRRCIGCHTCAIACKLENNVPMGLFWNRVLTRGGPGLDIPEGSYPYLKREYLPVACQHCENAPCVKVCPVGATYKDPDGRVLIKYDRCIGCRYCMTACPYNARVFNWQEPLRIPGHSYGSQGVPDRKRGVVEKCSFCQQLVDAGGEPFCVTCCPARARKFGDLNDPESEVSRLLRERPAERLLEDRGTRPQVYYLR</sequence>
<evidence type="ECO:0000256" key="3">
    <source>
        <dbReference type="ARBA" id="ARBA00023004"/>
    </source>
</evidence>
<evidence type="ECO:0000259" key="5">
    <source>
        <dbReference type="PROSITE" id="PS51379"/>
    </source>
</evidence>
<dbReference type="InterPro" id="IPR017896">
    <property type="entry name" value="4Fe4S_Fe-S-bd"/>
</dbReference>
<organism evidence="6 7">
    <name type="scientific">Thermanaeromonas toyohensis ToBE</name>
    <dbReference type="NCBI Taxonomy" id="698762"/>
    <lineage>
        <taxon>Bacteria</taxon>
        <taxon>Bacillati</taxon>
        <taxon>Bacillota</taxon>
        <taxon>Clostridia</taxon>
        <taxon>Neomoorellales</taxon>
        <taxon>Neomoorellaceae</taxon>
        <taxon>Thermanaeromonas</taxon>
    </lineage>
</organism>
<reference evidence="6 7" key="1">
    <citation type="submission" date="2017-04" db="EMBL/GenBank/DDBJ databases">
        <authorList>
            <person name="Afonso C.L."/>
            <person name="Miller P.J."/>
            <person name="Scott M.A."/>
            <person name="Spackman E."/>
            <person name="Goraichik I."/>
            <person name="Dimitrov K.M."/>
            <person name="Suarez D.L."/>
            <person name="Swayne D.E."/>
        </authorList>
    </citation>
    <scope>NUCLEOTIDE SEQUENCE [LARGE SCALE GENOMIC DNA]</scope>
    <source>
        <strain evidence="6 7">ToBE</strain>
    </source>
</reference>
<gene>
    <name evidence="6" type="ORF">SAMN00808754_0418</name>
</gene>
<dbReference type="AlphaFoldDB" id="A0A1W1VCX7"/>
<name>A0A1W1VCX7_9FIRM</name>
<dbReference type="GO" id="GO:0051539">
    <property type="term" value="F:4 iron, 4 sulfur cluster binding"/>
    <property type="evidence" value="ECO:0007669"/>
    <property type="project" value="UniProtKB-KW"/>
</dbReference>
<evidence type="ECO:0000256" key="4">
    <source>
        <dbReference type="ARBA" id="ARBA00023014"/>
    </source>
</evidence>
<dbReference type="Proteomes" id="UP000192569">
    <property type="component" value="Chromosome I"/>
</dbReference>
<accession>A0A1W1VCX7</accession>
<dbReference type="EMBL" id="LT838272">
    <property type="protein sequence ID" value="SMB91297.1"/>
    <property type="molecule type" value="Genomic_DNA"/>
</dbReference>
<dbReference type="Pfam" id="PF13247">
    <property type="entry name" value="Fer4_11"/>
    <property type="match status" value="2"/>
</dbReference>
<proteinExistence type="predicted"/>
<keyword evidence="4" id="KW-0411">Iron-sulfur</keyword>
<evidence type="ECO:0000313" key="7">
    <source>
        <dbReference type="Proteomes" id="UP000192569"/>
    </source>
</evidence>
<keyword evidence="3" id="KW-0408">Iron</keyword>
<keyword evidence="1" id="KW-0004">4Fe-4S</keyword>
<protein>
    <submittedName>
        <fullName evidence="6">Prokaryotic molybdopterin-containing oxidoreductase family, iron-sulfur binding subunit</fullName>
    </submittedName>
</protein>
<dbReference type="SUPFAM" id="SSF54862">
    <property type="entry name" value="4Fe-4S ferredoxins"/>
    <property type="match status" value="1"/>
</dbReference>
<feature type="domain" description="4Fe-4S ferredoxin-type" evidence="5">
    <location>
        <begin position="5"/>
        <end position="35"/>
    </location>
</feature>
<dbReference type="InterPro" id="IPR017900">
    <property type="entry name" value="4Fe4S_Fe_S_CS"/>
</dbReference>
<evidence type="ECO:0000313" key="6">
    <source>
        <dbReference type="EMBL" id="SMB91297.1"/>
    </source>
</evidence>
<dbReference type="GO" id="GO:0046872">
    <property type="term" value="F:metal ion binding"/>
    <property type="evidence" value="ECO:0007669"/>
    <property type="project" value="UniProtKB-KW"/>
</dbReference>
<dbReference type="RefSeq" id="WP_084667009.1">
    <property type="nucleotide sequence ID" value="NZ_LT838272.1"/>
</dbReference>
<dbReference type="InterPro" id="IPR050954">
    <property type="entry name" value="ET_IronSulfur_Cluster-Binding"/>
</dbReference>
<dbReference type="CDD" id="cd10551">
    <property type="entry name" value="PsrB"/>
    <property type="match status" value="1"/>
</dbReference>
<keyword evidence="7" id="KW-1185">Reference proteome</keyword>
<feature type="domain" description="4Fe-4S ferredoxin-type" evidence="5">
    <location>
        <begin position="57"/>
        <end position="88"/>
    </location>
</feature>
<dbReference type="PROSITE" id="PS00198">
    <property type="entry name" value="4FE4S_FER_1"/>
    <property type="match status" value="1"/>
</dbReference>
<feature type="domain" description="4Fe-4S ferredoxin-type" evidence="5">
    <location>
        <begin position="89"/>
        <end position="118"/>
    </location>
</feature>
<dbReference type="OrthoDB" id="1722024at2"/>
<evidence type="ECO:0000256" key="1">
    <source>
        <dbReference type="ARBA" id="ARBA00022485"/>
    </source>
</evidence>
<dbReference type="Gene3D" id="3.30.70.20">
    <property type="match status" value="2"/>
</dbReference>
<dbReference type="PANTHER" id="PTHR43177">
    <property type="entry name" value="PROTEIN NRFC"/>
    <property type="match status" value="1"/>
</dbReference>
<dbReference type="PANTHER" id="PTHR43177:SF3">
    <property type="entry name" value="PROTEIN NRFC HOMOLOG"/>
    <property type="match status" value="1"/>
</dbReference>
<evidence type="ECO:0000256" key="2">
    <source>
        <dbReference type="ARBA" id="ARBA00022723"/>
    </source>
</evidence>